<proteinExistence type="predicted"/>
<accession>A0A263D586</accession>
<name>A0A263D586_9PSEU</name>
<dbReference type="AlphaFoldDB" id="A0A263D586"/>
<dbReference type="InParanoid" id="A0A263D586"/>
<reference evidence="1 2" key="1">
    <citation type="submission" date="2017-07" db="EMBL/GenBank/DDBJ databases">
        <title>Amycolatopsis antarcticus sp. nov., isolated from the surface of an Antarcticus brown macroalga.</title>
        <authorList>
            <person name="Wang J."/>
            <person name="Leiva S."/>
            <person name="Huang J."/>
            <person name="Huang Y."/>
        </authorList>
    </citation>
    <scope>NUCLEOTIDE SEQUENCE [LARGE SCALE GENOMIC DNA]</scope>
    <source>
        <strain evidence="1 2">AU-G6</strain>
    </source>
</reference>
<organism evidence="1 2">
    <name type="scientific">Amycolatopsis antarctica</name>
    <dbReference type="NCBI Taxonomy" id="1854586"/>
    <lineage>
        <taxon>Bacteria</taxon>
        <taxon>Bacillati</taxon>
        <taxon>Actinomycetota</taxon>
        <taxon>Actinomycetes</taxon>
        <taxon>Pseudonocardiales</taxon>
        <taxon>Pseudonocardiaceae</taxon>
        <taxon>Amycolatopsis</taxon>
    </lineage>
</organism>
<comment type="caution">
    <text evidence="1">The sequence shown here is derived from an EMBL/GenBank/DDBJ whole genome shotgun (WGS) entry which is preliminary data.</text>
</comment>
<evidence type="ECO:0000313" key="2">
    <source>
        <dbReference type="Proteomes" id="UP000242444"/>
    </source>
</evidence>
<keyword evidence="2" id="KW-1185">Reference proteome</keyword>
<evidence type="ECO:0000313" key="1">
    <source>
        <dbReference type="EMBL" id="OZM73359.1"/>
    </source>
</evidence>
<gene>
    <name evidence="1" type="ORF">CFN78_10975</name>
</gene>
<dbReference type="OrthoDB" id="2426596at2"/>
<dbReference type="Proteomes" id="UP000242444">
    <property type="component" value="Unassembled WGS sequence"/>
</dbReference>
<dbReference type="EMBL" id="NKYE01000005">
    <property type="protein sequence ID" value="OZM73359.1"/>
    <property type="molecule type" value="Genomic_DNA"/>
</dbReference>
<dbReference type="RefSeq" id="WP_094862614.1">
    <property type="nucleotide sequence ID" value="NZ_NKYE01000005.1"/>
</dbReference>
<protein>
    <submittedName>
        <fullName evidence="1">Uncharacterized protein</fullName>
    </submittedName>
</protein>
<sequence>MEKPASAPRPATDPAPAKWVTDRVSGFDHTVTALLPRGFPAYVRVLHPAHLRPAGPPGNGRRVEPVTWTRIAEANGRTAHRLMQWPGICGPGGLRARQPGRYDEPPVESDLPLPVAEILVAVLRRHTTTPRRCWFGMWDGFGRTPEPPHEAEFEMPARRMWLYEGEIDAGMADFGPGIWHQSPNLWWPSDRAWCVATDIDLESTYLGVSNRGAEELLAHKGIECFPAYETDLVSWLADTLNPQLHQEGRAMP</sequence>